<feature type="transmembrane region" description="Helical" evidence="5">
    <location>
        <begin position="57"/>
        <end position="74"/>
    </location>
</feature>
<reference evidence="6" key="1">
    <citation type="journal article" date="2014" name="Int. J. Syst. Evol. Microbiol.">
        <title>Complete genome sequence of Corynebacterium casei LMG S-19264T (=DSM 44701T), isolated from a smear-ripened cheese.</title>
        <authorList>
            <consortium name="US DOE Joint Genome Institute (JGI-PGF)"/>
            <person name="Walter F."/>
            <person name="Albersmeier A."/>
            <person name="Kalinowski J."/>
            <person name="Ruckert C."/>
        </authorList>
    </citation>
    <scope>NUCLEOTIDE SEQUENCE</scope>
    <source>
        <strain evidence="6">KCTC 23714</strain>
    </source>
</reference>
<keyword evidence="4 5" id="KW-0472">Membrane</keyword>
<evidence type="ECO:0000313" key="6">
    <source>
        <dbReference type="EMBL" id="GGW21546.1"/>
    </source>
</evidence>
<sequence>MSDPITLLSMLALLVGIGALAGIIAGLLGVGGGIVLVPAFFYAFAHLGYDGPQLMQVCLGTSLATIMATAMRSVRAHDRRGAVDWALLRGWAPVIGGGAVLGFLTATQLKSTTLQAVFGCLGLVAGLWMAFGRADWRLADHLPQGPGKWALGGGLGFLSVLMGIGGGTFGVPMMTLYGMPIHRAVGTASGFGLIIAVPSAIGFLVMPVAGAPPYTLGAVNLPAFVVIVAMTLLTTPLGVRLAHAMDPKPLKRAFAAFLILVALNMLRKVAGW</sequence>
<feature type="transmembrane region" description="Helical" evidence="5">
    <location>
        <begin position="253"/>
        <end position="270"/>
    </location>
</feature>
<feature type="transmembrane region" description="Helical" evidence="5">
    <location>
        <begin position="113"/>
        <end position="131"/>
    </location>
</feature>
<evidence type="ECO:0000256" key="1">
    <source>
        <dbReference type="ARBA" id="ARBA00004141"/>
    </source>
</evidence>
<dbReference type="GO" id="GO:0005886">
    <property type="term" value="C:plasma membrane"/>
    <property type="evidence" value="ECO:0007669"/>
    <property type="project" value="UniProtKB-SubCell"/>
</dbReference>
<proteinExistence type="inferred from homology"/>
<reference evidence="6" key="2">
    <citation type="submission" date="2020-09" db="EMBL/GenBank/DDBJ databases">
        <authorList>
            <person name="Sun Q."/>
            <person name="Kim S."/>
        </authorList>
    </citation>
    <scope>NUCLEOTIDE SEQUENCE</scope>
    <source>
        <strain evidence="6">KCTC 23714</strain>
    </source>
</reference>
<comment type="caution">
    <text evidence="6">The sequence shown here is derived from an EMBL/GenBank/DDBJ whole genome shotgun (WGS) entry which is preliminary data.</text>
</comment>
<feature type="transmembrane region" description="Helical" evidence="5">
    <location>
        <begin position="86"/>
        <end position="106"/>
    </location>
</feature>
<gene>
    <name evidence="6" type="ORF">GCM10011452_02430</name>
</gene>
<dbReference type="AlphaFoldDB" id="A0A918ILI7"/>
<name>A0A918ILI7_9RHOB</name>
<accession>A0A918ILI7</accession>
<dbReference type="RefSeq" id="WP_189631982.1">
    <property type="nucleotide sequence ID" value="NZ_BMYQ01000001.1"/>
</dbReference>
<dbReference type="PANTHER" id="PTHR43483">
    <property type="entry name" value="MEMBRANE TRANSPORTER PROTEIN HI_0806-RELATED"/>
    <property type="match status" value="1"/>
</dbReference>
<feature type="transmembrane region" description="Helical" evidence="5">
    <location>
        <begin position="221"/>
        <end position="241"/>
    </location>
</feature>
<keyword evidence="2 5" id="KW-0812">Transmembrane</keyword>
<evidence type="ECO:0000256" key="5">
    <source>
        <dbReference type="RuleBase" id="RU363041"/>
    </source>
</evidence>
<dbReference type="InterPro" id="IPR002781">
    <property type="entry name" value="TM_pro_TauE-like"/>
</dbReference>
<protein>
    <recommendedName>
        <fullName evidence="5">Probable membrane transporter protein</fullName>
    </recommendedName>
</protein>
<dbReference type="Proteomes" id="UP000628984">
    <property type="component" value="Unassembled WGS sequence"/>
</dbReference>
<feature type="transmembrane region" description="Helical" evidence="5">
    <location>
        <begin position="151"/>
        <end position="172"/>
    </location>
</feature>
<feature type="transmembrane region" description="Helical" evidence="5">
    <location>
        <begin position="184"/>
        <end position="209"/>
    </location>
</feature>
<evidence type="ECO:0000256" key="2">
    <source>
        <dbReference type="ARBA" id="ARBA00022692"/>
    </source>
</evidence>
<dbReference type="PANTHER" id="PTHR43483:SF3">
    <property type="entry name" value="MEMBRANE TRANSPORTER PROTEIN HI_0806-RELATED"/>
    <property type="match status" value="1"/>
</dbReference>
<comment type="similarity">
    <text evidence="5">Belongs to the 4-toluene sulfonate uptake permease (TSUP) (TC 2.A.102) family.</text>
</comment>
<keyword evidence="5" id="KW-1003">Cell membrane</keyword>
<comment type="subcellular location">
    <subcellularLocation>
        <location evidence="5">Cell membrane</location>
        <topology evidence="5">Multi-pass membrane protein</topology>
    </subcellularLocation>
    <subcellularLocation>
        <location evidence="1">Membrane</location>
        <topology evidence="1">Multi-pass membrane protein</topology>
    </subcellularLocation>
</comment>
<evidence type="ECO:0000313" key="7">
    <source>
        <dbReference type="Proteomes" id="UP000628984"/>
    </source>
</evidence>
<dbReference type="EMBL" id="BMYQ01000001">
    <property type="protein sequence ID" value="GGW21546.1"/>
    <property type="molecule type" value="Genomic_DNA"/>
</dbReference>
<dbReference type="Pfam" id="PF01925">
    <property type="entry name" value="TauE"/>
    <property type="match status" value="1"/>
</dbReference>
<evidence type="ECO:0000256" key="3">
    <source>
        <dbReference type="ARBA" id="ARBA00022989"/>
    </source>
</evidence>
<feature type="transmembrane region" description="Helical" evidence="5">
    <location>
        <begin position="12"/>
        <end position="45"/>
    </location>
</feature>
<evidence type="ECO:0000256" key="4">
    <source>
        <dbReference type="ARBA" id="ARBA00023136"/>
    </source>
</evidence>
<organism evidence="6 7">
    <name type="scientific">Gemmobacter lanyuensis</name>
    <dbReference type="NCBI Taxonomy" id="1054497"/>
    <lineage>
        <taxon>Bacteria</taxon>
        <taxon>Pseudomonadati</taxon>
        <taxon>Pseudomonadota</taxon>
        <taxon>Alphaproteobacteria</taxon>
        <taxon>Rhodobacterales</taxon>
        <taxon>Paracoccaceae</taxon>
        <taxon>Gemmobacter</taxon>
    </lineage>
</organism>
<keyword evidence="7" id="KW-1185">Reference proteome</keyword>
<keyword evidence="3 5" id="KW-1133">Transmembrane helix</keyword>